<gene>
    <name evidence="1" type="ORF">D8M03_11345</name>
</gene>
<accession>A0A494YZV2</accession>
<organism evidence="1 2">
    <name type="scientific">Ureibacillus endophyticus</name>
    <dbReference type="NCBI Taxonomy" id="1978490"/>
    <lineage>
        <taxon>Bacteria</taxon>
        <taxon>Bacillati</taxon>
        <taxon>Bacillota</taxon>
        <taxon>Bacilli</taxon>
        <taxon>Bacillales</taxon>
        <taxon>Caryophanaceae</taxon>
        <taxon>Ureibacillus</taxon>
    </lineage>
</organism>
<dbReference type="EMBL" id="RBZN01000027">
    <property type="protein sequence ID" value="RKQ15788.1"/>
    <property type="molecule type" value="Genomic_DNA"/>
</dbReference>
<sequence length="59" mass="7023">MFRIPLHQIMIEKTILSDKKVQSTQAGLHRALMKHMKEAALRMEWRAPTVRNIVVRKRK</sequence>
<evidence type="ECO:0000313" key="2">
    <source>
        <dbReference type="Proteomes" id="UP000272238"/>
    </source>
</evidence>
<dbReference type="RefSeq" id="WP_121214893.1">
    <property type="nucleotide sequence ID" value="NZ_JAMYWW010000001.1"/>
</dbReference>
<comment type="caution">
    <text evidence="1">The sequence shown here is derived from an EMBL/GenBank/DDBJ whole genome shotgun (WGS) entry which is preliminary data.</text>
</comment>
<dbReference type="AlphaFoldDB" id="A0A494YZV2"/>
<evidence type="ECO:0000313" key="1">
    <source>
        <dbReference type="EMBL" id="RKQ15788.1"/>
    </source>
</evidence>
<reference evidence="1 2" key="1">
    <citation type="journal article" date="2016" name="Antonie Van Leeuwenhoek">
        <title>Lysinibacillus endophyticus sp. nov., an indole-3-acetic acid producing endophytic bacterium isolated from corn root (Zea mays cv. Xinken-5).</title>
        <authorList>
            <person name="Yu J."/>
            <person name="Guan X."/>
            <person name="Liu C."/>
            <person name="Xiang W."/>
            <person name="Yu Z."/>
            <person name="Liu X."/>
            <person name="Wang G."/>
        </authorList>
    </citation>
    <scope>NUCLEOTIDE SEQUENCE [LARGE SCALE GENOMIC DNA]</scope>
    <source>
        <strain evidence="1 2">DSM 100506</strain>
    </source>
</reference>
<keyword evidence="2" id="KW-1185">Reference proteome</keyword>
<proteinExistence type="predicted"/>
<name>A0A494YZV2_9BACL</name>
<protein>
    <submittedName>
        <fullName evidence="1">Uncharacterized protein</fullName>
    </submittedName>
</protein>
<dbReference type="Proteomes" id="UP000272238">
    <property type="component" value="Unassembled WGS sequence"/>
</dbReference>